<sequence length="354" mass="38742">MASKENGAPISAAEEEAAKFGFQRPEMYSTNLANTVDAYDRHVFLCYKCPEAWLPRVEDSDADPLPKVLSAAVKARKNDITVKTKLTICGGCDGTNCSDGDVLIFPDMIKYKGLTESTVDEFVDDVLVNGKPWSSGVQEAVTGSHVFVCAHGSRDKRCGVCGPALIEKFEEEIELRGIKDQVFVSPCSHIGGHKYAGNLIIYSPDSEGKIAGHWYGYVTPDDVPEVLDQHISKGQVIERLWRGQMGASPVEGEKTNEKHRKEKKHKKRHQETPIEDKKEAPASGCCQGANGLSCCKDGNFEDKEVASEPKGKKGLCNLSCWVGKWEQRELLTAAAVVGAVATVAVAYSFYKRSH</sequence>
<dbReference type="PANTHER" id="PTHR31902:SF10">
    <property type="entry name" value="SUCRASE_FERREDOXIN-LIKE FAMILY PROTEIN"/>
    <property type="match status" value="1"/>
</dbReference>
<gene>
    <name evidence="1" type="ORF">CRG98_004452</name>
</gene>
<accession>A0A2I0L329</accession>
<organism evidence="1 2">
    <name type="scientific">Punica granatum</name>
    <name type="common">Pomegranate</name>
    <dbReference type="NCBI Taxonomy" id="22663"/>
    <lineage>
        <taxon>Eukaryota</taxon>
        <taxon>Viridiplantae</taxon>
        <taxon>Streptophyta</taxon>
        <taxon>Embryophyta</taxon>
        <taxon>Tracheophyta</taxon>
        <taxon>Spermatophyta</taxon>
        <taxon>Magnoliopsida</taxon>
        <taxon>eudicotyledons</taxon>
        <taxon>Gunneridae</taxon>
        <taxon>Pentapetalae</taxon>
        <taxon>rosids</taxon>
        <taxon>malvids</taxon>
        <taxon>Myrtales</taxon>
        <taxon>Lythraceae</taxon>
        <taxon>Punica</taxon>
    </lineage>
</organism>
<dbReference type="AlphaFoldDB" id="A0A2I0L329"/>
<evidence type="ECO:0000313" key="1">
    <source>
        <dbReference type="EMBL" id="PKI75117.1"/>
    </source>
</evidence>
<keyword evidence="2" id="KW-1185">Reference proteome</keyword>
<dbReference type="GeneID" id="116214027"/>
<dbReference type="PANTHER" id="PTHR31902">
    <property type="entry name" value="ACTIN PATCHES DISTAL PROTEIN 1"/>
    <property type="match status" value="1"/>
</dbReference>
<dbReference type="OrthoDB" id="10253744at2759"/>
<dbReference type="Proteomes" id="UP000233551">
    <property type="component" value="Unassembled WGS sequence"/>
</dbReference>
<reference evidence="1 2" key="1">
    <citation type="submission" date="2017-11" db="EMBL/GenBank/DDBJ databases">
        <title>De-novo sequencing of pomegranate (Punica granatum L.) genome.</title>
        <authorList>
            <person name="Akparov Z."/>
            <person name="Amiraslanov A."/>
            <person name="Hajiyeva S."/>
            <person name="Abbasov M."/>
            <person name="Kaur K."/>
            <person name="Hamwieh A."/>
            <person name="Solovyev V."/>
            <person name="Salamov A."/>
            <person name="Braich B."/>
            <person name="Kosarev P."/>
            <person name="Mahmoud A."/>
            <person name="Hajiyev E."/>
            <person name="Babayeva S."/>
            <person name="Izzatullayeva V."/>
            <person name="Mammadov A."/>
            <person name="Mammadov A."/>
            <person name="Sharifova S."/>
            <person name="Ojaghi J."/>
            <person name="Eynullazada K."/>
            <person name="Bayramov B."/>
            <person name="Abdulazimova A."/>
            <person name="Shahmuradov I."/>
        </authorList>
    </citation>
    <scope>NUCLEOTIDE SEQUENCE [LARGE SCALE GENOMIC DNA]</scope>
    <source>
        <strain evidence="2">cv. AG2017</strain>
        <tissue evidence="1">Leaf</tissue>
    </source>
</reference>
<name>A0A2I0L329_PUNGR</name>
<dbReference type="SUPFAM" id="SSF52833">
    <property type="entry name" value="Thioredoxin-like"/>
    <property type="match status" value="1"/>
</dbReference>
<dbReference type="InterPro" id="IPR009737">
    <property type="entry name" value="Aim32/Apd1-like"/>
</dbReference>
<evidence type="ECO:0000313" key="2">
    <source>
        <dbReference type="Proteomes" id="UP000233551"/>
    </source>
</evidence>
<protein>
    <submittedName>
        <fullName evidence="1">Uncharacterized protein</fullName>
    </submittedName>
</protein>
<dbReference type="Pfam" id="PF06999">
    <property type="entry name" value="Suc_Fer-like"/>
    <property type="match status" value="1"/>
</dbReference>
<proteinExistence type="predicted"/>
<dbReference type="CDD" id="cd03062">
    <property type="entry name" value="TRX_Fd_Sucrase"/>
    <property type="match status" value="1"/>
</dbReference>
<dbReference type="EMBL" id="PGOL01000185">
    <property type="protein sequence ID" value="PKI75117.1"/>
    <property type="molecule type" value="Genomic_DNA"/>
</dbReference>
<dbReference type="FunFam" id="3.40.30.10:FF:000213">
    <property type="entry name" value="APD1p protein"/>
    <property type="match status" value="1"/>
</dbReference>
<comment type="caution">
    <text evidence="1">The sequence shown here is derived from an EMBL/GenBank/DDBJ whole genome shotgun (WGS) entry which is preliminary data.</text>
</comment>
<dbReference type="STRING" id="22663.A0A2I0L329"/>
<dbReference type="InterPro" id="IPR036249">
    <property type="entry name" value="Thioredoxin-like_sf"/>
</dbReference>
<dbReference type="Gene3D" id="3.40.30.10">
    <property type="entry name" value="Glutaredoxin"/>
    <property type="match status" value="2"/>
</dbReference>